<dbReference type="Pfam" id="PF06993">
    <property type="entry name" value="DUF1304"/>
    <property type="match status" value="1"/>
</dbReference>
<keyword evidence="1" id="KW-1133">Transmembrane helix</keyword>
<keyword evidence="1" id="KW-0472">Membrane</keyword>
<dbReference type="InterPro" id="IPR009732">
    <property type="entry name" value="DUF1304"/>
</dbReference>
<reference evidence="2 3" key="1">
    <citation type="submission" date="2020-10" db="EMBL/GenBank/DDBJ databases">
        <title>Haloactinobacterium sp. RN3S43, a bacterium isolated from saline soil.</title>
        <authorList>
            <person name="Sun J.-Q."/>
        </authorList>
    </citation>
    <scope>NUCLEOTIDE SEQUENCE [LARGE SCALE GENOMIC DNA]</scope>
    <source>
        <strain evidence="2 3">RN3S43</strain>
    </source>
</reference>
<gene>
    <name evidence="2" type="ORF">IM660_17875</name>
</gene>
<dbReference type="AlphaFoldDB" id="A0A7M1SU09"/>
<feature type="transmembrane region" description="Helical" evidence="1">
    <location>
        <begin position="80"/>
        <end position="99"/>
    </location>
</feature>
<dbReference type="RefSeq" id="WP_193497115.1">
    <property type="nucleotide sequence ID" value="NZ_CP063169.1"/>
</dbReference>
<sequence>MIIAGLVLTGVAALVHIVIFYLESIAWTGARARAVFGTSEAEAQATKALAFNQGFYNLFLAIAVFTGMILFAAGQSAAGAALLFAGAGSMAAASLVLAISSPDKLAAAMKQGILPALGVIVLAIALTA</sequence>
<evidence type="ECO:0000313" key="2">
    <source>
        <dbReference type="EMBL" id="QOR70434.1"/>
    </source>
</evidence>
<evidence type="ECO:0000313" key="3">
    <source>
        <dbReference type="Proteomes" id="UP000593758"/>
    </source>
</evidence>
<feature type="transmembrane region" description="Helical" evidence="1">
    <location>
        <begin position="105"/>
        <end position="126"/>
    </location>
</feature>
<keyword evidence="3" id="KW-1185">Reference proteome</keyword>
<dbReference type="PANTHER" id="PTHR38446:SF1">
    <property type="entry name" value="BLL0914 PROTEIN"/>
    <property type="match status" value="1"/>
</dbReference>
<evidence type="ECO:0000256" key="1">
    <source>
        <dbReference type="SAM" id="Phobius"/>
    </source>
</evidence>
<protein>
    <submittedName>
        <fullName evidence="2">DUF1304 domain-containing protein</fullName>
    </submittedName>
</protein>
<dbReference type="EMBL" id="CP063169">
    <property type="protein sequence ID" value="QOR70434.1"/>
    <property type="molecule type" value="Genomic_DNA"/>
</dbReference>
<feature type="transmembrane region" description="Helical" evidence="1">
    <location>
        <begin position="56"/>
        <end position="73"/>
    </location>
</feature>
<dbReference type="PANTHER" id="PTHR38446">
    <property type="entry name" value="BLL0914 PROTEIN"/>
    <property type="match status" value="1"/>
</dbReference>
<keyword evidence="1" id="KW-0812">Transmembrane</keyword>
<name>A0A7M1SU09_9MICO</name>
<proteinExistence type="predicted"/>
<accession>A0A7M1SU09</accession>
<dbReference type="KEGG" id="halt:IM660_17875"/>
<dbReference type="Proteomes" id="UP000593758">
    <property type="component" value="Chromosome"/>
</dbReference>
<organism evidence="2 3">
    <name type="scientific">Ruania alkalisoli</name>
    <dbReference type="NCBI Taxonomy" id="2779775"/>
    <lineage>
        <taxon>Bacteria</taxon>
        <taxon>Bacillati</taxon>
        <taxon>Actinomycetota</taxon>
        <taxon>Actinomycetes</taxon>
        <taxon>Micrococcales</taxon>
        <taxon>Ruaniaceae</taxon>
        <taxon>Ruania</taxon>
    </lineage>
</organism>